<organism evidence="1 2">
    <name type="scientific">Jatrophihabitans endophyticus</name>
    <dbReference type="NCBI Taxonomy" id="1206085"/>
    <lineage>
        <taxon>Bacteria</taxon>
        <taxon>Bacillati</taxon>
        <taxon>Actinomycetota</taxon>
        <taxon>Actinomycetes</taxon>
        <taxon>Jatrophihabitantales</taxon>
        <taxon>Jatrophihabitantaceae</taxon>
        <taxon>Jatrophihabitans</taxon>
    </lineage>
</organism>
<reference evidence="1 2" key="1">
    <citation type="submission" date="2016-11" db="EMBL/GenBank/DDBJ databases">
        <authorList>
            <person name="Jaros S."/>
            <person name="Januszkiewicz K."/>
            <person name="Wedrychowicz H."/>
        </authorList>
    </citation>
    <scope>NUCLEOTIDE SEQUENCE [LARGE SCALE GENOMIC DNA]</scope>
    <source>
        <strain evidence="1 2">DSM 45627</strain>
    </source>
</reference>
<proteinExistence type="predicted"/>
<gene>
    <name evidence="1" type="ORF">SAMN05443575_2972</name>
</gene>
<sequence length="39" mass="4396">MRDAAPLLTGRRRFARTREIGTVRDGDAEANRCSDAFSR</sequence>
<dbReference type="Proteomes" id="UP000186132">
    <property type="component" value="Unassembled WGS sequence"/>
</dbReference>
<evidence type="ECO:0000313" key="2">
    <source>
        <dbReference type="Proteomes" id="UP000186132"/>
    </source>
</evidence>
<keyword evidence="2" id="KW-1185">Reference proteome</keyword>
<dbReference type="AlphaFoldDB" id="A0A1M5P5R3"/>
<dbReference type="STRING" id="1206085.SAMN05443575_2972"/>
<dbReference type="EMBL" id="FQVU01000004">
    <property type="protein sequence ID" value="SHG96543.1"/>
    <property type="molecule type" value="Genomic_DNA"/>
</dbReference>
<accession>A0A1M5P5R3</accession>
<name>A0A1M5P5R3_9ACTN</name>
<protein>
    <submittedName>
        <fullName evidence="1">Uncharacterized protein</fullName>
    </submittedName>
</protein>
<evidence type="ECO:0000313" key="1">
    <source>
        <dbReference type="EMBL" id="SHG96543.1"/>
    </source>
</evidence>